<gene>
    <name evidence="1" type="ORF">GGR23_003989</name>
</gene>
<dbReference type="Proteomes" id="UP000528286">
    <property type="component" value="Unassembled WGS sequence"/>
</dbReference>
<accession>A0A7W6JAC1</accession>
<evidence type="ECO:0000313" key="1">
    <source>
        <dbReference type="EMBL" id="MBB4066771.1"/>
    </source>
</evidence>
<dbReference type="EMBL" id="JACIEZ010000011">
    <property type="protein sequence ID" value="MBB4066771.1"/>
    <property type="molecule type" value="Genomic_DNA"/>
</dbReference>
<evidence type="ECO:0000313" key="2">
    <source>
        <dbReference type="Proteomes" id="UP000528286"/>
    </source>
</evidence>
<protein>
    <submittedName>
        <fullName evidence="1">Uncharacterized protein</fullName>
    </submittedName>
</protein>
<name>A0A7W6JAC1_9HYPH</name>
<proteinExistence type="predicted"/>
<organism evidence="1 2">
    <name type="scientific">Gellertiella hungarica</name>
    <dbReference type="NCBI Taxonomy" id="1572859"/>
    <lineage>
        <taxon>Bacteria</taxon>
        <taxon>Pseudomonadati</taxon>
        <taxon>Pseudomonadota</taxon>
        <taxon>Alphaproteobacteria</taxon>
        <taxon>Hyphomicrobiales</taxon>
        <taxon>Rhizobiaceae</taxon>
        <taxon>Gellertiella</taxon>
    </lineage>
</organism>
<sequence length="76" mass="8283">MRSESPVYDDPFNFMIELLDDNGKAVEALGGANNGIAAKRAFESLVEQYGPGAVICIRQRGRVLRTLAGAMRPDRS</sequence>
<dbReference type="AlphaFoldDB" id="A0A7W6JAC1"/>
<reference evidence="1 2" key="1">
    <citation type="submission" date="2020-08" db="EMBL/GenBank/DDBJ databases">
        <title>Genomic Encyclopedia of Type Strains, Phase IV (KMG-IV): sequencing the most valuable type-strain genomes for metagenomic binning, comparative biology and taxonomic classification.</title>
        <authorList>
            <person name="Goeker M."/>
        </authorList>
    </citation>
    <scope>NUCLEOTIDE SEQUENCE [LARGE SCALE GENOMIC DNA]</scope>
    <source>
        <strain evidence="1 2">DSM 29853</strain>
    </source>
</reference>
<comment type="caution">
    <text evidence="1">The sequence shown here is derived from an EMBL/GenBank/DDBJ whole genome shotgun (WGS) entry which is preliminary data.</text>
</comment>
<keyword evidence="2" id="KW-1185">Reference proteome</keyword>